<protein>
    <recommendedName>
        <fullName evidence="4">CCHC-type domain-containing protein</fullName>
    </recommendedName>
</protein>
<gene>
    <name evidence="2" type="ORF">SPSK_07528</name>
</gene>
<accession>A0A0F2MII7</accession>
<evidence type="ECO:0008006" key="4">
    <source>
        <dbReference type="Google" id="ProtNLM"/>
    </source>
</evidence>
<dbReference type="VEuPathDB" id="FungiDB:SPSK_07528"/>
<name>A0A0F2MII7_SPOSC</name>
<feature type="region of interest" description="Disordered" evidence="1">
    <location>
        <begin position="197"/>
        <end position="462"/>
    </location>
</feature>
<dbReference type="AlphaFoldDB" id="A0A0F2MII7"/>
<feature type="compositionally biased region" description="Basic and acidic residues" evidence="1">
    <location>
        <begin position="424"/>
        <end position="435"/>
    </location>
</feature>
<evidence type="ECO:0000256" key="1">
    <source>
        <dbReference type="SAM" id="MobiDB-lite"/>
    </source>
</evidence>
<dbReference type="OrthoDB" id="7608935at2759"/>
<dbReference type="Proteomes" id="UP000033710">
    <property type="component" value="Unassembled WGS sequence"/>
</dbReference>
<organism evidence="2 3">
    <name type="scientific">Sporothrix schenckii 1099-18</name>
    <dbReference type="NCBI Taxonomy" id="1397361"/>
    <lineage>
        <taxon>Eukaryota</taxon>
        <taxon>Fungi</taxon>
        <taxon>Dikarya</taxon>
        <taxon>Ascomycota</taxon>
        <taxon>Pezizomycotina</taxon>
        <taxon>Sordariomycetes</taxon>
        <taxon>Sordariomycetidae</taxon>
        <taxon>Ophiostomatales</taxon>
        <taxon>Ophiostomataceae</taxon>
        <taxon>Sporothrix</taxon>
    </lineage>
</organism>
<comment type="caution">
    <text evidence="2">The sequence shown here is derived from an EMBL/GenBank/DDBJ whole genome shotgun (WGS) entry which is preliminary data.</text>
</comment>
<proteinExistence type="predicted"/>
<feature type="compositionally biased region" description="Gly residues" evidence="1">
    <location>
        <begin position="444"/>
        <end position="456"/>
    </location>
</feature>
<reference evidence="2 3" key="1">
    <citation type="journal article" date="2014" name="BMC Genomics">
        <title>Comparative genomics of the major fungal agents of human and animal Sporotrichosis: Sporothrix schenckii and Sporothrix brasiliensis.</title>
        <authorList>
            <person name="Teixeira M.M."/>
            <person name="de Almeida L.G."/>
            <person name="Kubitschek-Barreira P."/>
            <person name="Alves F.L."/>
            <person name="Kioshima E.S."/>
            <person name="Abadio A.K."/>
            <person name="Fernandes L."/>
            <person name="Derengowski L.S."/>
            <person name="Ferreira K.S."/>
            <person name="Souza R.C."/>
            <person name="Ruiz J.C."/>
            <person name="de Andrade N.C."/>
            <person name="Paes H.C."/>
            <person name="Nicola A.M."/>
            <person name="Albuquerque P."/>
            <person name="Gerber A.L."/>
            <person name="Martins V.P."/>
            <person name="Peconick L.D."/>
            <person name="Neto A.V."/>
            <person name="Chaucanez C.B."/>
            <person name="Silva P.A."/>
            <person name="Cunha O.L."/>
            <person name="de Oliveira F.F."/>
            <person name="dos Santos T.C."/>
            <person name="Barros A.L."/>
            <person name="Soares M.A."/>
            <person name="de Oliveira L.M."/>
            <person name="Marini M.M."/>
            <person name="Villalobos-Duno H."/>
            <person name="Cunha M.M."/>
            <person name="de Hoog S."/>
            <person name="da Silveira J.F."/>
            <person name="Henrissat B."/>
            <person name="Nino-Vega G.A."/>
            <person name="Cisalpino P.S."/>
            <person name="Mora-Montes H.M."/>
            <person name="Almeida S.R."/>
            <person name="Stajich J.E."/>
            <person name="Lopes-Bezerra L.M."/>
            <person name="Vasconcelos A.T."/>
            <person name="Felipe M.S."/>
        </authorList>
    </citation>
    <scope>NUCLEOTIDE SEQUENCE [LARGE SCALE GENOMIC DNA]</scope>
    <source>
        <strain evidence="2 3">1099-18</strain>
    </source>
</reference>
<feature type="compositionally biased region" description="Gly residues" evidence="1">
    <location>
        <begin position="208"/>
        <end position="221"/>
    </location>
</feature>
<feature type="compositionally biased region" description="Basic residues" evidence="1">
    <location>
        <begin position="235"/>
        <end position="245"/>
    </location>
</feature>
<dbReference type="RefSeq" id="XP_016591560.1">
    <property type="nucleotide sequence ID" value="XM_016734189.1"/>
</dbReference>
<evidence type="ECO:0000313" key="3">
    <source>
        <dbReference type="Proteomes" id="UP000033710"/>
    </source>
</evidence>
<dbReference type="Gene3D" id="4.10.60.10">
    <property type="entry name" value="Zinc finger, CCHC-type"/>
    <property type="match status" value="1"/>
</dbReference>
<reference evidence="2 3" key="2">
    <citation type="journal article" date="2015" name="Eukaryot. Cell">
        <title>Asexual propagation of a virulent clone complex in a human and feline outbreak of sporotrichosis.</title>
        <authorList>
            <person name="Teixeira Mde M."/>
            <person name="Rodrigues A.M."/>
            <person name="Tsui C.K."/>
            <person name="de Almeida L.G."/>
            <person name="Van Diepeningen A.D."/>
            <person name="van den Ende B.G."/>
            <person name="Fernandes G.F."/>
            <person name="Kano R."/>
            <person name="Hamelin R.C."/>
            <person name="Lopes-Bezerra L.M."/>
            <person name="Vasconcelos A.T."/>
            <person name="de Hoog S."/>
            <person name="de Camargo Z.P."/>
            <person name="Felipe M.S."/>
        </authorList>
    </citation>
    <scope>NUCLEOTIDE SEQUENCE [LARGE SCALE GENOMIC DNA]</scope>
    <source>
        <strain evidence="2 3">1099-18</strain>
    </source>
</reference>
<feature type="compositionally biased region" description="Low complexity" evidence="1">
    <location>
        <begin position="346"/>
        <end position="364"/>
    </location>
</feature>
<dbReference type="GeneID" id="27669466"/>
<feature type="compositionally biased region" description="Basic and acidic residues" evidence="1">
    <location>
        <begin position="365"/>
        <end position="394"/>
    </location>
</feature>
<evidence type="ECO:0000313" key="2">
    <source>
        <dbReference type="EMBL" id="KJR88884.1"/>
    </source>
</evidence>
<dbReference type="EMBL" id="AXCR01000004">
    <property type="protein sequence ID" value="KJR88884.1"/>
    <property type="molecule type" value="Genomic_DNA"/>
</dbReference>
<dbReference type="KEGG" id="ssck:SPSK_07528"/>
<feature type="compositionally biased region" description="Low complexity" evidence="1">
    <location>
        <begin position="282"/>
        <end position="313"/>
    </location>
</feature>
<sequence length="462" mass="48462">MVSQQTQAATVGGRSRMERYFPAVATEAVFCIGCASYGHLFETCPLRTCRFCGSSADEHMLFGCLTVPVVASESAEPGEAAKSESAASTCPFCLKDNIHVGTCPRLWQTFVPSPTSKRSAAEISTACYFCGLDDHFGGDCKDNTGEHISGRRYALQDDVWNRKYVLQFSDLTKAKSFTGPSVLDTDAASTTVLVVRGSKRQKKAHAGTGDGSNGTLKGGSGSNVQTGPGNDANTKPKRKGRKGKSKVSQSEPSTGAANAGDQSLKPTQDNSNSSEQAKAKGKQAAAESEVSLPTLPTTAAPAPVTDPAATAAPNPTPPPTGAHDASAAASRNPKAVPDRMVRKGKAAQSQGQEQGQSQAPAKASAKAERRARAAELQAQREAKAALKAERRAQHEIQAAAAKKRKAEAAKKKNADGTRKKRRKSQDVEALHEKYPPRRRRGRNGDGLGETQGGGEGNAAASS</sequence>
<feature type="compositionally biased region" description="Basic and acidic residues" evidence="1">
    <location>
        <begin position="406"/>
        <end position="417"/>
    </location>
</feature>
<feature type="compositionally biased region" description="Polar residues" evidence="1">
    <location>
        <begin position="247"/>
        <end position="272"/>
    </location>
</feature>
<feature type="compositionally biased region" description="Polar residues" evidence="1">
    <location>
        <begin position="222"/>
        <end position="233"/>
    </location>
</feature>